<feature type="active site" description="Proton acceptor" evidence="7">
    <location>
        <position position="216"/>
    </location>
</feature>
<dbReference type="SUPFAM" id="SSF53187">
    <property type="entry name" value="Zn-dependent exopeptidases"/>
    <property type="match status" value="1"/>
</dbReference>
<dbReference type="EMBL" id="CP084166">
    <property type="protein sequence ID" value="UJG40833.1"/>
    <property type="molecule type" value="Genomic_DNA"/>
</dbReference>
<dbReference type="PIRSF" id="PIRSF001123">
    <property type="entry name" value="PepA_GA"/>
    <property type="match status" value="1"/>
</dbReference>
<dbReference type="SUPFAM" id="SSF101821">
    <property type="entry name" value="Aminopeptidase/glucanase lid domain"/>
    <property type="match status" value="1"/>
</dbReference>
<feature type="binding site" evidence="8">
    <location>
        <position position="70"/>
    </location>
    <ligand>
        <name>Zn(2+)</name>
        <dbReference type="ChEBI" id="CHEBI:29105"/>
        <label>1</label>
    </ligand>
</feature>
<keyword evidence="2" id="KW-0031">Aminopeptidase</keyword>
<sequence length="351" mass="38397">MNIDRNEIIKMQEKLSNLIGCPGHEEEVAEFILSQLNDCVDRAWIDPLGNVLAIKKGTVENGMKILLDAHMDEVGFMISHIEEKGFLRIAPLGGIDKRVMLGSLLQFQTDNNEKIVGIVGSHPPHITKSEERERVPEISEMFVDIGYQSREEVLAKGLHVGSVGTFYTKFEQLDDETVIGKAFDDRTACNVLLQVLKALKDVEHPHTILAVFAVQEEVGGRGATVGAFELQPTMALALENTIASDVVGVPTNKVVTSIGKGPAVTAADRSLITPKKVLNRIKQAAEKDDIKTQYKMPIFGGSDGGRIAITRSGVPTGVVSVPCRYIHGPVAMLKIKDIEETIKLVYNFCTI</sequence>
<organism evidence="9">
    <name type="scientific">Candidatus Heimdallarchaeum aukensis</name>
    <dbReference type="NCBI Taxonomy" id="2876573"/>
    <lineage>
        <taxon>Archaea</taxon>
        <taxon>Promethearchaeati</taxon>
        <taxon>Candidatus Heimdallarchaeota</taxon>
        <taxon>Candidatus Heimdallarchaeia (ex Rinke et al. 2021) (nom. nud.)</taxon>
        <taxon>Candidatus Heimdallarchaeales</taxon>
        <taxon>Candidatus Heimdallarchaeaceae</taxon>
        <taxon>Candidatus Heimdallarchaeum</taxon>
    </lineage>
</organism>
<dbReference type="InterPro" id="IPR051464">
    <property type="entry name" value="Peptidase_M42_aminopept"/>
</dbReference>
<keyword evidence="3" id="KW-0645">Protease</keyword>
<dbReference type="Gene3D" id="2.40.30.40">
    <property type="entry name" value="Peptidase M42, domain 2"/>
    <property type="match status" value="1"/>
</dbReference>
<comment type="cofactor">
    <cofactor evidence="8">
        <name>a divalent metal cation</name>
        <dbReference type="ChEBI" id="CHEBI:60240"/>
    </cofactor>
    <text evidence="8">Binds 2 divalent metal cations per subunit.</text>
</comment>
<proteinExistence type="inferred from homology"/>
<feature type="binding site" evidence="8">
    <location>
        <position position="184"/>
    </location>
    <ligand>
        <name>Zn(2+)</name>
        <dbReference type="ChEBI" id="CHEBI:29105"/>
        <label>1</label>
    </ligand>
</feature>
<feature type="binding site" evidence="8">
    <location>
        <position position="184"/>
    </location>
    <ligand>
        <name>Zn(2+)</name>
        <dbReference type="ChEBI" id="CHEBI:29105"/>
        <label>2</label>
    </ligand>
</feature>
<feature type="binding site" evidence="8">
    <location>
        <position position="217"/>
    </location>
    <ligand>
        <name>Zn(2+)</name>
        <dbReference type="ChEBI" id="CHEBI:29105"/>
        <label>2</label>
    </ligand>
</feature>
<dbReference type="AlphaFoldDB" id="A0A9Y1BKR2"/>
<feature type="binding site" evidence="8">
    <location>
        <position position="239"/>
    </location>
    <ligand>
        <name>Zn(2+)</name>
        <dbReference type="ChEBI" id="CHEBI:29105"/>
        <label>1</label>
    </ligand>
</feature>
<evidence type="ECO:0000256" key="8">
    <source>
        <dbReference type="PIRSR" id="PIRSR001123-2"/>
    </source>
</evidence>
<evidence type="ECO:0000256" key="3">
    <source>
        <dbReference type="ARBA" id="ARBA00022670"/>
    </source>
</evidence>
<dbReference type="CDD" id="cd05656">
    <property type="entry name" value="M42_Frv"/>
    <property type="match status" value="1"/>
</dbReference>
<protein>
    <submittedName>
        <fullName evidence="9">M42 family metallopeptidase</fullName>
    </submittedName>
</protein>
<dbReference type="InterPro" id="IPR023367">
    <property type="entry name" value="Peptidase_M42_dom2"/>
</dbReference>
<evidence type="ECO:0000256" key="4">
    <source>
        <dbReference type="ARBA" id="ARBA00022723"/>
    </source>
</evidence>
<reference evidence="9" key="1">
    <citation type="journal article" date="2022" name="Nat. Microbiol.">
        <title>Unique mobile elements and scalable gene flow at the prokaryote-eukaryote boundary revealed by circularized Asgard archaea genomes.</title>
        <authorList>
            <person name="Wu F."/>
            <person name="Speth D.R."/>
            <person name="Philosof A."/>
            <person name="Cremiere A."/>
            <person name="Narayanan A."/>
            <person name="Barco R.A."/>
            <person name="Connon S.A."/>
            <person name="Amend J.P."/>
            <person name="Antoshechkin I.A."/>
            <person name="Orphan V.J."/>
        </authorList>
    </citation>
    <scope>NUCLEOTIDE SEQUENCE</scope>
    <source>
        <strain evidence="9">PM71</strain>
    </source>
</reference>
<comment type="similarity">
    <text evidence="1 6">Belongs to the peptidase M42 family.</text>
</comment>
<dbReference type="PANTHER" id="PTHR32481:SF0">
    <property type="entry name" value="AMINOPEPTIDASE YPDE-RELATED"/>
    <property type="match status" value="1"/>
</dbReference>
<accession>A0A9Y1BKR2</accession>
<keyword evidence="5" id="KW-0378">Hydrolase</keyword>
<evidence type="ECO:0000256" key="2">
    <source>
        <dbReference type="ARBA" id="ARBA00022438"/>
    </source>
</evidence>
<name>A0A9Y1BKR2_9ARCH</name>
<keyword evidence="4 8" id="KW-0479">Metal-binding</keyword>
<evidence type="ECO:0000256" key="1">
    <source>
        <dbReference type="ARBA" id="ARBA00006272"/>
    </source>
</evidence>
<gene>
    <name evidence="9" type="ORF">K9W45_13475</name>
</gene>
<evidence type="ECO:0000313" key="9">
    <source>
        <dbReference type="EMBL" id="UJG40833.1"/>
    </source>
</evidence>
<dbReference type="GO" id="GO:0006508">
    <property type="term" value="P:proteolysis"/>
    <property type="evidence" value="ECO:0007669"/>
    <property type="project" value="UniProtKB-KW"/>
</dbReference>
<dbReference type="Gene3D" id="3.40.630.10">
    <property type="entry name" value="Zn peptidases"/>
    <property type="match status" value="1"/>
</dbReference>
<evidence type="ECO:0000256" key="5">
    <source>
        <dbReference type="ARBA" id="ARBA00022801"/>
    </source>
</evidence>
<evidence type="ECO:0000256" key="6">
    <source>
        <dbReference type="PIRNR" id="PIRNR001123"/>
    </source>
</evidence>
<dbReference type="Proteomes" id="UP001201020">
    <property type="component" value="Chromosome"/>
</dbReference>
<dbReference type="GO" id="GO:0004177">
    <property type="term" value="F:aminopeptidase activity"/>
    <property type="evidence" value="ECO:0007669"/>
    <property type="project" value="UniProtKB-UniRule"/>
</dbReference>
<dbReference type="GO" id="GO:0046872">
    <property type="term" value="F:metal ion binding"/>
    <property type="evidence" value="ECO:0007669"/>
    <property type="project" value="UniProtKB-UniRule"/>
</dbReference>
<dbReference type="PANTHER" id="PTHR32481">
    <property type="entry name" value="AMINOPEPTIDASE"/>
    <property type="match status" value="1"/>
</dbReference>
<dbReference type="InterPro" id="IPR008007">
    <property type="entry name" value="Peptidase_M42"/>
</dbReference>
<dbReference type="Pfam" id="PF05343">
    <property type="entry name" value="Peptidase_M42"/>
    <property type="match status" value="1"/>
</dbReference>
<feature type="binding site" evidence="8">
    <location>
        <position position="327"/>
    </location>
    <ligand>
        <name>Zn(2+)</name>
        <dbReference type="ChEBI" id="CHEBI:29105"/>
        <label>2</label>
    </ligand>
</feature>
<evidence type="ECO:0000256" key="7">
    <source>
        <dbReference type="PIRSR" id="PIRSR001123-1"/>
    </source>
</evidence>